<evidence type="ECO:0000313" key="1">
    <source>
        <dbReference type="EMBL" id="EJX10782.1"/>
    </source>
</evidence>
<accession>J9GQX7</accession>
<sequence>GRKNFNIKKHAFLPIPLMEIQSNNEITE</sequence>
<comment type="caution">
    <text evidence="1">The sequence shown here is derived from an EMBL/GenBank/DDBJ whole genome shotgun (WGS) entry which is preliminary data.</text>
</comment>
<protein>
    <submittedName>
        <fullName evidence="1">Uncharacterized protein</fullName>
    </submittedName>
</protein>
<proteinExistence type="predicted"/>
<feature type="non-terminal residue" evidence="1">
    <location>
        <position position="1"/>
    </location>
</feature>
<gene>
    <name evidence="1" type="ORF">EVA_00520</name>
</gene>
<organism evidence="1">
    <name type="scientific">gut metagenome</name>
    <dbReference type="NCBI Taxonomy" id="749906"/>
    <lineage>
        <taxon>unclassified sequences</taxon>
        <taxon>metagenomes</taxon>
        <taxon>organismal metagenomes</taxon>
    </lineage>
</organism>
<dbReference type="EMBL" id="AMCI01000088">
    <property type="protein sequence ID" value="EJX10782.1"/>
    <property type="molecule type" value="Genomic_DNA"/>
</dbReference>
<reference evidence="1" key="1">
    <citation type="journal article" date="2012" name="PLoS ONE">
        <title>Gene sets for utilization of primary and secondary nutrition supplies in the distal gut of endangered iberian lynx.</title>
        <authorList>
            <person name="Alcaide M."/>
            <person name="Messina E."/>
            <person name="Richter M."/>
            <person name="Bargiela R."/>
            <person name="Peplies J."/>
            <person name="Huws S.A."/>
            <person name="Newbold C.J."/>
            <person name="Golyshin P.N."/>
            <person name="Simon M.A."/>
            <person name="Lopez G."/>
            <person name="Yakimov M.M."/>
            <person name="Ferrer M."/>
        </authorList>
    </citation>
    <scope>NUCLEOTIDE SEQUENCE</scope>
</reference>
<dbReference type="AlphaFoldDB" id="J9GQX7"/>
<name>J9GQX7_9ZZZZ</name>